<evidence type="ECO:0000256" key="6">
    <source>
        <dbReference type="ARBA" id="ARBA00022839"/>
    </source>
</evidence>
<evidence type="ECO:0000259" key="10">
    <source>
        <dbReference type="PROSITE" id="PS51217"/>
    </source>
</evidence>
<dbReference type="InterPro" id="IPR027417">
    <property type="entry name" value="P-loop_NTPase"/>
</dbReference>
<keyword evidence="2" id="KW-0547">Nucleotide-binding</keyword>
<feature type="domain" description="UvrD-like helicase C-terminal" evidence="10">
    <location>
        <begin position="269"/>
        <end position="554"/>
    </location>
</feature>
<proteinExistence type="predicted"/>
<dbReference type="PANTHER" id="PTHR30591">
    <property type="entry name" value="RECBCD ENZYME SUBUNIT RECC"/>
    <property type="match status" value="1"/>
</dbReference>
<evidence type="ECO:0000256" key="4">
    <source>
        <dbReference type="ARBA" id="ARBA00022801"/>
    </source>
</evidence>
<dbReference type="EMBL" id="JBBMFD010000001">
    <property type="protein sequence ID" value="MEQ2439225.1"/>
    <property type="molecule type" value="Genomic_DNA"/>
</dbReference>
<keyword evidence="9" id="KW-0234">DNA repair</keyword>
<evidence type="ECO:0000256" key="3">
    <source>
        <dbReference type="ARBA" id="ARBA00022763"/>
    </source>
</evidence>
<gene>
    <name evidence="11" type="ORF">WMO26_00100</name>
</gene>
<name>A0ABV1DVZ8_9FIRM</name>
<dbReference type="InterPro" id="IPR011604">
    <property type="entry name" value="PDDEXK-like_dom_sf"/>
</dbReference>
<evidence type="ECO:0000256" key="7">
    <source>
        <dbReference type="ARBA" id="ARBA00022840"/>
    </source>
</evidence>
<keyword evidence="4" id="KW-0378">Hydrolase</keyword>
<comment type="caution">
    <text evidence="11">The sequence shown here is derived from an EMBL/GenBank/DDBJ whole genome shotgun (WGS) entry which is preliminary data.</text>
</comment>
<evidence type="ECO:0000256" key="2">
    <source>
        <dbReference type="ARBA" id="ARBA00022741"/>
    </source>
</evidence>
<dbReference type="SUPFAM" id="SSF52540">
    <property type="entry name" value="P-loop containing nucleoside triphosphate hydrolases"/>
    <property type="match status" value="1"/>
</dbReference>
<accession>A0ABV1DVZ8</accession>
<reference evidence="11 12" key="1">
    <citation type="submission" date="2024-03" db="EMBL/GenBank/DDBJ databases">
        <title>Human intestinal bacterial collection.</title>
        <authorList>
            <person name="Pauvert C."/>
            <person name="Hitch T.C.A."/>
            <person name="Clavel T."/>
        </authorList>
    </citation>
    <scope>NUCLEOTIDE SEQUENCE [LARGE SCALE GENOMIC DNA]</scope>
    <source>
        <strain evidence="11 12">CLA-JM-H44</strain>
    </source>
</reference>
<evidence type="ECO:0000256" key="8">
    <source>
        <dbReference type="ARBA" id="ARBA00023125"/>
    </source>
</evidence>
<dbReference type="Gene3D" id="3.40.50.300">
    <property type="entry name" value="P-loop containing nucleotide triphosphate hydrolases"/>
    <property type="match status" value="4"/>
</dbReference>
<dbReference type="InterPro" id="IPR049035">
    <property type="entry name" value="ADDB_N"/>
</dbReference>
<evidence type="ECO:0000256" key="1">
    <source>
        <dbReference type="ARBA" id="ARBA00022722"/>
    </source>
</evidence>
<dbReference type="Pfam" id="PF21445">
    <property type="entry name" value="ADDB_N"/>
    <property type="match status" value="1"/>
</dbReference>
<dbReference type="InterPro" id="IPR038726">
    <property type="entry name" value="PDDEXK_AddAB-type"/>
</dbReference>
<dbReference type="PANTHER" id="PTHR30591:SF1">
    <property type="entry name" value="RECBCD ENZYME SUBUNIT RECC"/>
    <property type="match status" value="1"/>
</dbReference>
<evidence type="ECO:0000313" key="11">
    <source>
        <dbReference type="EMBL" id="MEQ2439225.1"/>
    </source>
</evidence>
<dbReference type="RefSeq" id="WP_349217462.1">
    <property type="nucleotide sequence ID" value="NZ_JBBMFD010000001.1"/>
</dbReference>
<keyword evidence="1" id="KW-0540">Nuclease</keyword>
<keyword evidence="3" id="KW-0227">DNA damage</keyword>
<keyword evidence="6" id="KW-0269">Exonuclease</keyword>
<keyword evidence="12" id="KW-1185">Reference proteome</keyword>
<keyword evidence="5" id="KW-0347">Helicase</keyword>
<dbReference type="Gene3D" id="3.90.320.10">
    <property type="match status" value="1"/>
</dbReference>
<sequence>MLQLILGRAGSGKTGWLRDTIAAKARSGEESLILLVPEQVSFENERALLGLLGPALARRVEVLSFTRLTDRIQREAGGGAGRRLQDSGRCMLMTAALEQVKDELSFYRRSMGSPDFIKAVLHLSGECKQNAILPTALKAMADEMEENSLKEKTRELSLILGSYEALVASSFVDPLDDLTRLASLLADYPFFAQKKVFLDGFTGFTGQEWAILKRMLAQAEQVTVTLCADSLDEKGGPGLFAPVVETGRRLIGLAKEQGSRVAVPVTLTKPLRYQSGALAKVERELFRFTPGEEAEEEDALWLFEAANPQEEAQFVARTARYLARVRGYRYRQMAVIARTAQPYVDVLEAAFSQNEVPLFLDRREQIDAKPLTAAVLTALEAVSRNFETDALLRYAKTGFAGLSLDEISQLENYVLLWGIDRRRWLSDWQGNPQGFAEQFSDGAREALSQINRSRARLMEPLLHLEQAAQDADGEGMAKAVYGLLEETGAAYQLKSLVTLLREEGRNQLADEQAALWELLMDILDQAALTLKGTRLSLRRFLDTLRLVFSTCDLGLIPQGLDEVQFGAADRVRPNEPKVTFLMGANDGEFPQNRSPGGLLTDFDRSRLIAMGLPLSQSVEQQAQEERLLVYTAAASPSELLIVSYKRQNAVGDALLPSVLVGELRRMFPTLATQVSELSPSLAQAVRPAFELMALTFREPTVLSASLKALFANRPGYRRRLSALERAADRRPFAFAGRDAAARLFGNKMILSATKIEKYHLCRFAYFCRYGLHAKPRRKAEFNALEYGTAIHFLLERLLRTHSPAELGEQPPASLQREIDELLEEYVTTRLGGWEDKTPRFRYLFSRLSATARALVLQLAAELCQSEFVPTDFELAIGEGGDLAPMTLRLPGGGEVLVEGKIDRLDVMHKNGKSYVRVVDYKTGTKVFQLSDVLFGLNMQMLLYLITVWQNGKDRYGDVIPAGILYMPSQDGPVEAGRHANEAAVKKEKGKQFKMNGLLLDDKQVIVGMEPGAAGLFIPAKLSKNGELDSRSSVASLSQFGRLAARMEELLTRMAQTLREGDVAAVPAAGEYDACAWCDYKTVCGHERGDPVRWIEKIDRIQVLEALAEKEVQP</sequence>
<dbReference type="Pfam" id="PF12705">
    <property type="entry name" value="PDDEXK_1"/>
    <property type="match status" value="1"/>
</dbReference>
<evidence type="ECO:0000313" key="12">
    <source>
        <dbReference type="Proteomes" id="UP001489509"/>
    </source>
</evidence>
<dbReference type="InterPro" id="IPR014017">
    <property type="entry name" value="DNA_helicase_UvrD-like_C"/>
</dbReference>
<dbReference type="PROSITE" id="PS51217">
    <property type="entry name" value="UVRD_HELICASE_CTER"/>
    <property type="match status" value="1"/>
</dbReference>
<keyword evidence="7" id="KW-0067">ATP-binding</keyword>
<protein>
    <submittedName>
        <fullName evidence="11">PD-(D/E)XK nuclease family protein</fullName>
    </submittedName>
</protein>
<keyword evidence="8" id="KW-0238">DNA-binding</keyword>
<evidence type="ECO:0000256" key="5">
    <source>
        <dbReference type="ARBA" id="ARBA00022806"/>
    </source>
</evidence>
<organism evidence="11 12">
    <name type="scientific">Solibaculum intestinale</name>
    <dbReference type="NCBI Taxonomy" id="3133165"/>
    <lineage>
        <taxon>Bacteria</taxon>
        <taxon>Bacillati</taxon>
        <taxon>Bacillota</taxon>
        <taxon>Clostridia</taxon>
        <taxon>Eubacteriales</taxon>
        <taxon>Oscillospiraceae</taxon>
        <taxon>Solibaculum</taxon>
    </lineage>
</organism>
<evidence type="ECO:0000256" key="9">
    <source>
        <dbReference type="ARBA" id="ARBA00023204"/>
    </source>
</evidence>
<dbReference type="Proteomes" id="UP001489509">
    <property type="component" value="Unassembled WGS sequence"/>
</dbReference>